<gene>
    <name evidence="1" type="ORF">PPROV_000715200</name>
</gene>
<dbReference type="EMBL" id="BNJQ01000020">
    <property type="protein sequence ID" value="GHP08413.1"/>
    <property type="molecule type" value="Genomic_DNA"/>
</dbReference>
<accession>A0A830HNW6</accession>
<keyword evidence="2" id="KW-1185">Reference proteome</keyword>
<proteinExistence type="predicted"/>
<dbReference type="AlphaFoldDB" id="A0A830HNW6"/>
<evidence type="ECO:0000313" key="2">
    <source>
        <dbReference type="Proteomes" id="UP000660262"/>
    </source>
</evidence>
<reference evidence="1" key="1">
    <citation type="submission" date="2020-10" db="EMBL/GenBank/DDBJ databases">
        <title>Unveiling of a novel bifunctional photoreceptor, Dualchrome1, isolated from a cosmopolitan green alga.</title>
        <authorList>
            <person name="Suzuki S."/>
            <person name="Kawachi M."/>
        </authorList>
    </citation>
    <scope>NUCLEOTIDE SEQUENCE</scope>
    <source>
        <strain evidence="1">NIES 2893</strain>
    </source>
</reference>
<name>A0A830HNW6_9CHLO</name>
<sequence>MAGGSPSSVASFNAPLPASPSMVSNNLCCLSSHVAYASAADVLLTSLKSFMARKHEPTSLKMTHKVTNTHNNNADTGVRIQGVTTVRIGTDQHLVVLGTDGVRIFDGKTATRLEFSMPTPKDSDLFAARTRPSEKYADRGAYCSSGPRQATFKQPAEPVVEAIDEVINKWSKLDRDQQLCGIFTKQCAERYASGETLGLPTPPDSDPARRHPLKRIFKSGSIPDGATKTLFPDLEQGAFGSCAVVAVGDNLLRAKHGEDIDAHGTGSCQVRTGS</sequence>
<protein>
    <submittedName>
        <fullName evidence="1">Uncharacterized protein</fullName>
    </submittedName>
</protein>
<organism evidence="1 2">
    <name type="scientific">Pycnococcus provasolii</name>
    <dbReference type="NCBI Taxonomy" id="41880"/>
    <lineage>
        <taxon>Eukaryota</taxon>
        <taxon>Viridiplantae</taxon>
        <taxon>Chlorophyta</taxon>
        <taxon>Pseudoscourfieldiophyceae</taxon>
        <taxon>Pseudoscourfieldiales</taxon>
        <taxon>Pycnococcaceae</taxon>
        <taxon>Pycnococcus</taxon>
    </lineage>
</organism>
<dbReference type="Proteomes" id="UP000660262">
    <property type="component" value="Unassembled WGS sequence"/>
</dbReference>
<dbReference type="OrthoDB" id="10264956at2759"/>
<comment type="caution">
    <text evidence="1">The sequence shown here is derived from an EMBL/GenBank/DDBJ whole genome shotgun (WGS) entry which is preliminary data.</text>
</comment>
<evidence type="ECO:0000313" key="1">
    <source>
        <dbReference type="EMBL" id="GHP08413.1"/>
    </source>
</evidence>